<proteinExistence type="predicted"/>
<dbReference type="NCBIfam" id="NF037995">
    <property type="entry name" value="TRAP_S1"/>
    <property type="match status" value="1"/>
</dbReference>
<organism evidence="2 3">
    <name type="scientific">Blastococcus brunescens</name>
    <dbReference type="NCBI Taxonomy" id="1564165"/>
    <lineage>
        <taxon>Bacteria</taxon>
        <taxon>Bacillati</taxon>
        <taxon>Actinomycetota</taxon>
        <taxon>Actinomycetes</taxon>
        <taxon>Geodermatophilales</taxon>
        <taxon>Geodermatophilaceae</taxon>
        <taxon>Blastococcus</taxon>
    </lineage>
</organism>
<reference evidence="2 3" key="1">
    <citation type="submission" date="2023-12" db="EMBL/GenBank/DDBJ databases">
        <title>Blastococcus brunescens sp. nov., an actonobacterium isolated from sandstone collected in sahara desert.</title>
        <authorList>
            <person name="Gtari M."/>
            <person name="Ghodhbane F."/>
        </authorList>
    </citation>
    <scope>NUCLEOTIDE SEQUENCE [LARGE SCALE GENOMIC DNA]</scope>
    <source>
        <strain evidence="2 3">BMG 8361</strain>
    </source>
</reference>
<evidence type="ECO:0000313" key="3">
    <source>
        <dbReference type="Proteomes" id="UP001324287"/>
    </source>
</evidence>
<dbReference type="RefSeq" id="WP_324276735.1">
    <property type="nucleotide sequence ID" value="NZ_CP141261.1"/>
</dbReference>
<dbReference type="PANTHER" id="PTHR33376:SF15">
    <property type="entry name" value="BLL6794 PROTEIN"/>
    <property type="match status" value="1"/>
</dbReference>
<dbReference type="EMBL" id="CP141261">
    <property type="protein sequence ID" value="WRL65413.1"/>
    <property type="molecule type" value="Genomic_DNA"/>
</dbReference>
<dbReference type="Pfam" id="PF03480">
    <property type="entry name" value="DctP"/>
    <property type="match status" value="1"/>
</dbReference>
<dbReference type="PANTHER" id="PTHR33376">
    <property type="match status" value="1"/>
</dbReference>
<gene>
    <name evidence="2" type="primary">dctP</name>
    <name evidence="2" type="ORF">U6N30_07220</name>
</gene>
<dbReference type="InterPro" id="IPR018389">
    <property type="entry name" value="DctP_fam"/>
</dbReference>
<protein>
    <submittedName>
        <fullName evidence="2">TRAP transporter substrate-binding protein DctP</fullName>
    </submittedName>
</protein>
<name>A0ABZ1B3P7_9ACTN</name>
<keyword evidence="1" id="KW-0732">Signal</keyword>
<dbReference type="InterPro" id="IPR038404">
    <property type="entry name" value="TRAP_DctP_sf"/>
</dbReference>
<accession>A0ABZ1B3P7</accession>
<evidence type="ECO:0000256" key="1">
    <source>
        <dbReference type="ARBA" id="ARBA00022729"/>
    </source>
</evidence>
<keyword evidence="3" id="KW-1185">Reference proteome</keyword>
<dbReference type="Proteomes" id="UP001324287">
    <property type="component" value="Chromosome"/>
</dbReference>
<sequence length="328" mass="36035">MAEAGDVGDRVTRWFTDEVEERTEGRVTFDITPANSLCPANEIAICVQDGRADMGLSITDYTPQLFPTISVANLPFVAHDQQAFMQSMYEVNQENEGARQVWEDNGLVPIAHFSPGRLLLGSPEPVESVADIPDVSWRQSGQYILEAVDAAGGSAVTLPVPELYEALERGVVEGTGMSLNGVTAYQFDELLPYWTDPGVGHYNSYGMWINFDVYSDLSDEDRAILDEVTEELNGGAATDIARELAGEQCQAVHERTENLTLDQWSDEATDEWAEMVRDEQLDSWVSATEAAGLTGAQEYLDTYLELLEANDTESVDPTLECIASSEPS</sequence>
<dbReference type="Gene3D" id="3.40.190.170">
    <property type="entry name" value="Bacterial extracellular solute-binding protein, family 7"/>
    <property type="match status" value="1"/>
</dbReference>
<evidence type="ECO:0000313" key="2">
    <source>
        <dbReference type="EMBL" id="WRL65413.1"/>
    </source>
</evidence>